<dbReference type="GO" id="GO:0016787">
    <property type="term" value="F:hydrolase activity"/>
    <property type="evidence" value="ECO:0007669"/>
    <property type="project" value="UniProtKB-KW"/>
</dbReference>
<keyword evidence="3" id="KW-0408">Iron</keyword>
<dbReference type="PANTHER" id="PTHR42988:SF2">
    <property type="entry name" value="CYCLIC NUCLEOTIDE PHOSPHODIESTERASE CBUA0032-RELATED"/>
    <property type="match status" value="1"/>
</dbReference>
<feature type="domain" description="Calcineurin-like phosphoesterase" evidence="6">
    <location>
        <begin position="34"/>
        <end position="222"/>
    </location>
</feature>
<dbReference type="InterPro" id="IPR050884">
    <property type="entry name" value="CNP_phosphodiesterase-III"/>
</dbReference>
<dbReference type="OrthoDB" id="9811542at2"/>
<dbReference type="Proteomes" id="UP000319502">
    <property type="component" value="Unassembled WGS sequence"/>
</dbReference>
<feature type="region of interest" description="Disordered" evidence="5">
    <location>
        <begin position="1"/>
        <end position="23"/>
    </location>
</feature>
<dbReference type="EMBL" id="VMNK01000001">
    <property type="protein sequence ID" value="TVO59742.1"/>
    <property type="molecule type" value="Genomic_DNA"/>
</dbReference>
<evidence type="ECO:0000256" key="1">
    <source>
        <dbReference type="ARBA" id="ARBA00022723"/>
    </source>
</evidence>
<dbReference type="PANTHER" id="PTHR42988">
    <property type="entry name" value="PHOSPHOHYDROLASE"/>
    <property type="match status" value="1"/>
</dbReference>
<evidence type="ECO:0000259" key="6">
    <source>
        <dbReference type="Pfam" id="PF00149"/>
    </source>
</evidence>
<feature type="compositionally biased region" description="Low complexity" evidence="5">
    <location>
        <begin position="10"/>
        <end position="19"/>
    </location>
</feature>
<evidence type="ECO:0000256" key="4">
    <source>
        <dbReference type="ARBA" id="ARBA00025742"/>
    </source>
</evidence>
<dbReference type="InterPro" id="IPR004843">
    <property type="entry name" value="Calcineurin-like_PHP"/>
</dbReference>
<gene>
    <name evidence="7" type="ORF">FHP91_00535</name>
</gene>
<dbReference type="Pfam" id="PF00149">
    <property type="entry name" value="Metallophos"/>
    <property type="match status" value="1"/>
</dbReference>
<sequence>MPSAPAGALSNRSAASRPARSARIKRMTPASPALRLVHLSDLHFGAQAPGAAQMLLEAVIGLSPQLTLITGDLTQRARNSQFIAARQFFDQLPGDWLAIPGNHDMPLFRPWHRLFTPRGRYRRHIGDATTSHVDWQQLRLALIDSTNPLSWRSGRVRSAAARDAAQWLAGGCDGQLRIAAAHHPFATRERGNKGGMAGANIARNLLIDEGGADLLLWGHLHRSEVRLLASDAGRNAIGIGVGSPTSGRHSSEGLFFHQLDVTPGHVHLVVWRRHMAESLFYPVGNHRFVLGPAGWQAVV</sequence>
<evidence type="ECO:0000256" key="3">
    <source>
        <dbReference type="ARBA" id="ARBA00023004"/>
    </source>
</evidence>
<proteinExistence type="inferred from homology"/>
<evidence type="ECO:0000313" key="8">
    <source>
        <dbReference type="Proteomes" id="UP000319502"/>
    </source>
</evidence>
<evidence type="ECO:0000256" key="2">
    <source>
        <dbReference type="ARBA" id="ARBA00022801"/>
    </source>
</evidence>
<evidence type="ECO:0000313" key="7">
    <source>
        <dbReference type="EMBL" id="TVO59742.1"/>
    </source>
</evidence>
<keyword evidence="1" id="KW-0479">Metal-binding</keyword>
<dbReference type="AlphaFoldDB" id="A0A557R3L5"/>
<comment type="caution">
    <text evidence="7">The sequence shown here is derived from an EMBL/GenBank/DDBJ whole genome shotgun (WGS) entry which is preliminary data.</text>
</comment>
<reference evidence="7 8" key="1">
    <citation type="submission" date="2019-07" db="EMBL/GenBank/DDBJ databases">
        <title>The pathways for chlorine oxyanion respiration interact through the shared metabolite chlorate.</title>
        <authorList>
            <person name="Barnum T.P."/>
            <person name="Cheng Y."/>
            <person name="Hill K.A."/>
            <person name="Lucas L.N."/>
            <person name="Carlson H.K."/>
            <person name="Coates J.D."/>
        </authorList>
    </citation>
    <scope>NUCLEOTIDE SEQUENCE [LARGE SCALE GENOMIC DNA]</scope>
    <source>
        <strain evidence="7 8">SFB-3</strain>
    </source>
</reference>
<dbReference type="InterPro" id="IPR029052">
    <property type="entry name" value="Metallo-depent_PP-like"/>
</dbReference>
<name>A0A557R3L5_9RHOO</name>
<dbReference type="SUPFAM" id="SSF56300">
    <property type="entry name" value="Metallo-dependent phosphatases"/>
    <property type="match status" value="1"/>
</dbReference>
<dbReference type="Gene3D" id="3.60.21.10">
    <property type="match status" value="1"/>
</dbReference>
<evidence type="ECO:0000256" key="5">
    <source>
        <dbReference type="SAM" id="MobiDB-lite"/>
    </source>
</evidence>
<organism evidence="7 8">
    <name type="scientific">Denitromonas halophila</name>
    <dbReference type="NCBI Taxonomy" id="1629404"/>
    <lineage>
        <taxon>Bacteria</taxon>
        <taxon>Pseudomonadati</taxon>
        <taxon>Pseudomonadota</taxon>
        <taxon>Betaproteobacteria</taxon>
        <taxon>Rhodocyclales</taxon>
        <taxon>Zoogloeaceae</taxon>
        <taxon>Denitromonas</taxon>
    </lineage>
</organism>
<accession>A0A557R3L5</accession>
<comment type="similarity">
    <text evidence="4">Belongs to the cyclic nucleotide phosphodiesterase class-III family.</text>
</comment>
<keyword evidence="2" id="KW-0378">Hydrolase</keyword>
<keyword evidence="8" id="KW-1185">Reference proteome</keyword>
<protein>
    <submittedName>
        <fullName evidence="7">Metallophosphoesterase</fullName>
    </submittedName>
</protein>
<dbReference type="GO" id="GO:0046872">
    <property type="term" value="F:metal ion binding"/>
    <property type="evidence" value="ECO:0007669"/>
    <property type="project" value="UniProtKB-KW"/>
</dbReference>